<dbReference type="InterPro" id="IPR001466">
    <property type="entry name" value="Beta-lactam-related"/>
</dbReference>
<dbReference type="SUPFAM" id="SSF56601">
    <property type="entry name" value="beta-lactamase/transpeptidase-like"/>
    <property type="match status" value="1"/>
</dbReference>
<evidence type="ECO:0000313" key="2">
    <source>
        <dbReference type="EMBL" id="SVA52952.1"/>
    </source>
</evidence>
<feature type="domain" description="Beta-lactamase-related" evidence="1">
    <location>
        <begin position="32"/>
        <end position="404"/>
    </location>
</feature>
<dbReference type="InterPro" id="IPR012338">
    <property type="entry name" value="Beta-lactam/transpept-like"/>
</dbReference>
<dbReference type="PANTHER" id="PTHR43283:SF3">
    <property type="entry name" value="BETA-LACTAMASE FAMILY PROTEIN (AFU_ORTHOLOGUE AFUA_5G07500)"/>
    <property type="match status" value="1"/>
</dbReference>
<organism evidence="2">
    <name type="scientific">marine metagenome</name>
    <dbReference type="NCBI Taxonomy" id="408172"/>
    <lineage>
        <taxon>unclassified sequences</taxon>
        <taxon>metagenomes</taxon>
        <taxon>ecological metagenomes</taxon>
    </lineage>
</organism>
<dbReference type="EMBL" id="UINC01012079">
    <property type="protein sequence ID" value="SVA52952.1"/>
    <property type="molecule type" value="Genomic_DNA"/>
</dbReference>
<dbReference type="Gene3D" id="3.40.710.10">
    <property type="entry name" value="DD-peptidase/beta-lactamase superfamily"/>
    <property type="match status" value="1"/>
</dbReference>
<sequence>MYNEKIKEYIKGEKNRIDLGFDANRLDYIPEYFSSYLDQKRIPNFMCLVARHGEVAHYSHQGFKNIETKEKINEDSIFRIYSMTKPLTSVAIMMLYEKGMIRLEHELSRYLPEFKNTEVWDGGTVENYKTRPSKDPILIRDLLTHTSGLSYGFMEGHPGSALYKKHGIENHIDVETKEEMNLETFTQKLSSLPLLFDPGKKWHYSCATDVLGRVVEVISGQTLDDFLKKNIFDPLDMVDTSFNVEEKNFHRFSDCYQALISKKDKKMKLSHKAGEDEYSKARNFLSGGGGLCSTVSDYANFCQMLLNRGKFQDKQLLSPTTVGFMTQNHLPDSKTLGQMGDSSFSEIRFDGAGFGLGFSVIVDPVTAAMPVTYGSFSWGGMASTFFWIDPEQDLFTILLTQLIPSGRYPLRPQAQSLVYSAIIELNKK</sequence>
<evidence type="ECO:0000259" key="1">
    <source>
        <dbReference type="Pfam" id="PF00144"/>
    </source>
</evidence>
<dbReference type="AlphaFoldDB" id="A0A381WKI6"/>
<gene>
    <name evidence="2" type="ORF">METZ01_LOCUS105806</name>
</gene>
<accession>A0A381WKI6</accession>
<proteinExistence type="predicted"/>
<dbReference type="InterPro" id="IPR050789">
    <property type="entry name" value="Diverse_Enzym_Activities"/>
</dbReference>
<dbReference type="PANTHER" id="PTHR43283">
    <property type="entry name" value="BETA-LACTAMASE-RELATED"/>
    <property type="match status" value="1"/>
</dbReference>
<dbReference type="Pfam" id="PF00144">
    <property type="entry name" value="Beta-lactamase"/>
    <property type="match status" value="1"/>
</dbReference>
<reference evidence="2" key="1">
    <citation type="submission" date="2018-05" db="EMBL/GenBank/DDBJ databases">
        <authorList>
            <person name="Lanie J.A."/>
            <person name="Ng W.-L."/>
            <person name="Kazmierczak K.M."/>
            <person name="Andrzejewski T.M."/>
            <person name="Davidsen T.M."/>
            <person name="Wayne K.J."/>
            <person name="Tettelin H."/>
            <person name="Glass J.I."/>
            <person name="Rusch D."/>
            <person name="Podicherti R."/>
            <person name="Tsui H.-C.T."/>
            <person name="Winkler M.E."/>
        </authorList>
    </citation>
    <scope>NUCLEOTIDE SEQUENCE</scope>
</reference>
<protein>
    <recommendedName>
        <fullName evidence="1">Beta-lactamase-related domain-containing protein</fullName>
    </recommendedName>
</protein>
<name>A0A381WKI6_9ZZZZ</name>